<feature type="transmembrane region" description="Helical" evidence="1">
    <location>
        <begin position="146"/>
        <end position="165"/>
    </location>
</feature>
<reference evidence="2 3" key="1">
    <citation type="submission" date="2018-09" db="EMBL/GenBank/DDBJ databases">
        <title>Nesterenkonia natronophila sp. nov., an alkaliphilic actinobacteriume isolated from a soda lake, and emended description of the genus Nesterenkonia.</title>
        <authorList>
            <person name="Menes R.J."/>
            <person name="Iriarte A."/>
        </authorList>
    </citation>
    <scope>NUCLEOTIDE SEQUENCE [LARGE SCALE GENOMIC DNA]</scope>
    <source>
        <strain evidence="2 3">M8</strain>
    </source>
</reference>
<evidence type="ECO:0000256" key="1">
    <source>
        <dbReference type="SAM" id="Phobius"/>
    </source>
</evidence>
<dbReference type="PANTHER" id="PTHR37314:SF4">
    <property type="entry name" value="UPF0700 TRANSMEMBRANE PROTEIN YOAK"/>
    <property type="match status" value="1"/>
</dbReference>
<keyword evidence="1" id="KW-0812">Transmembrane</keyword>
<protein>
    <submittedName>
        <fullName evidence="2">DUF1275 domain-containing protein</fullName>
    </submittedName>
</protein>
<dbReference type="Proteomes" id="UP000266615">
    <property type="component" value="Unassembled WGS sequence"/>
</dbReference>
<gene>
    <name evidence="2" type="ORF">D3250_07675</name>
</gene>
<evidence type="ECO:0000313" key="3">
    <source>
        <dbReference type="Proteomes" id="UP000266615"/>
    </source>
</evidence>
<sequence length="251" mass="26503">MSTLVLRSRHFCQQTIRCGYDSENGCRVNKSRSISVLSLLAFTAGSLDGTLFSLFDKAFASIMTGNIILFGVAVASGSLQQLVVLCGALAGYVFGVFVGARIVRGYSDLFHLRRWPSRMVLSLSVTCILLIASLAFLAAFGEDTNALPFLFFLLALAMGIMATAVRRIGSSVSVTYLTGAITQFWERLATRAPLSESGLVSSVSVASLVLGAILGGVSSAYLGKLALGLPILSVLVAILIIASVNIHAKNT</sequence>
<feature type="transmembrane region" description="Helical" evidence="1">
    <location>
        <begin position="227"/>
        <end position="248"/>
    </location>
</feature>
<dbReference type="InterPro" id="IPR010699">
    <property type="entry name" value="DUF1275"/>
</dbReference>
<dbReference type="Pfam" id="PF06912">
    <property type="entry name" value="DUF1275"/>
    <property type="match status" value="1"/>
</dbReference>
<organism evidence="2 3">
    <name type="scientific">Nesterenkonia natronophila</name>
    <dbReference type="NCBI Taxonomy" id="2174932"/>
    <lineage>
        <taxon>Bacteria</taxon>
        <taxon>Bacillati</taxon>
        <taxon>Actinomycetota</taxon>
        <taxon>Actinomycetes</taxon>
        <taxon>Micrococcales</taxon>
        <taxon>Micrococcaceae</taxon>
        <taxon>Nesterenkonia</taxon>
    </lineage>
</organism>
<dbReference type="PANTHER" id="PTHR37314">
    <property type="entry name" value="SLR0142 PROTEIN"/>
    <property type="match status" value="1"/>
</dbReference>
<name>A0A3A4F162_9MICC</name>
<dbReference type="EMBL" id="QYZP01000002">
    <property type="protein sequence ID" value="RJN31972.1"/>
    <property type="molecule type" value="Genomic_DNA"/>
</dbReference>
<evidence type="ECO:0000313" key="2">
    <source>
        <dbReference type="EMBL" id="RJN31972.1"/>
    </source>
</evidence>
<accession>A0A3A4F162</accession>
<feature type="transmembrane region" description="Helical" evidence="1">
    <location>
        <begin position="199"/>
        <end position="221"/>
    </location>
</feature>
<keyword evidence="3" id="KW-1185">Reference proteome</keyword>
<dbReference type="AlphaFoldDB" id="A0A3A4F162"/>
<keyword evidence="1" id="KW-0472">Membrane</keyword>
<keyword evidence="1" id="KW-1133">Transmembrane helix</keyword>
<feature type="transmembrane region" description="Helical" evidence="1">
    <location>
        <begin position="119"/>
        <end position="140"/>
    </location>
</feature>
<feature type="transmembrane region" description="Helical" evidence="1">
    <location>
        <begin position="67"/>
        <end position="98"/>
    </location>
</feature>
<comment type="caution">
    <text evidence="2">The sequence shown here is derived from an EMBL/GenBank/DDBJ whole genome shotgun (WGS) entry which is preliminary data.</text>
</comment>
<proteinExistence type="predicted"/>
<feature type="transmembrane region" description="Helical" evidence="1">
    <location>
        <begin position="34"/>
        <end position="55"/>
    </location>
</feature>